<comment type="caution">
    <text evidence="1">The sequence shown here is derived from an EMBL/GenBank/DDBJ whole genome shotgun (WGS) entry which is preliminary data.</text>
</comment>
<gene>
    <name evidence="1" type="ORF">J2S10_003841</name>
</gene>
<evidence type="ECO:0000313" key="1">
    <source>
        <dbReference type="EMBL" id="MDQ0200652.1"/>
    </source>
</evidence>
<protein>
    <submittedName>
        <fullName evidence="1">Uncharacterized protein</fullName>
    </submittedName>
</protein>
<sequence length="113" mass="13443">MKYTYQKKAKLVGNINKGRLWLLNTHDDWIHDQYGESYIYYGTIHSIKKAFHPLSNSITGYFQDEDTKKWIKVNDGVATFFKGNKNLAWKENIEEFIKVSITSGVYKFYRIRH</sequence>
<dbReference type="Proteomes" id="UP001224122">
    <property type="component" value="Unassembled WGS sequence"/>
</dbReference>
<proteinExistence type="predicted"/>
<dbReference type="EMBL" id="JAUSTW010000006">
    <property type="protein sequence ID" value="MDQ0200652.1"/>
    <property type="molecule type" value="Genomic_DNA"/>
</dbReference>
<organism evidence="1 2">
    <name type="scientific">Neobacillus ginsengisoli</name>
    <dbReference type="NCBI Taxonomy" id="904295"/>
    <lineage>
        <taxon>Bacteria</taxon>
        <taxon>Bacillati</taxon>
        <taxon>Bacillota</taxon>
        <taxon>Bacilli</taxon>
        <taxon>Bacillales</taxon>
        <taxon>Bacillaceae</taxon>
        <taxon>Neobacillus</taxon>
    </lineage>
</organism>
<dbReference type="RefSeq" id="WP_307410773.1">
    <property type="nucleotide sequence ID" value="NZ_JAUSTW010000006.1"/>
</dbReference>
<accession>A0ABT9Y0H2</accession>
<name>A0ABT9Y0H2_9BACI</name>
<evidence type="ECO:0000313" key="2">
    <source>
        <dbReference type="Proteomes" id="UP001224122"/>
    </source>
</evidence>
<keyword evidence="2" id="KW-1185">Reference proteome</keyword>
<reference evidence="1 2" key="1">
    <citation type="submission" date="2023-07" db="EMBL/GenBank/DDBJ databases">
        <title>Genomic Encyclopedia of Type Strains, Phase IV (KMG-IV): sequencing the most valuable type-strain genomes for metagenomic binning, comparative biology and taxonomic classification.</title>
        <authorList>
            <person name="Goeker M."/>
        </authorList>
    </citation>
    <scope>NUCLEOTIDE SEQUENCE [LARGE SCALE GENOMIC DNA]</scope>
    <source>
        <strain evidence="1 2">DSM 27594</strain>
    </source>
</reference>